<keyword evidence="2" id="KW-1185">Reference proteome</keyword>
<protein>
    <submittedName>
        <fullName evidence="1">Uncharacterized protein</fullName>
    </submittedName>
</protein>
<dbReference type="Proteomes" id="UP000182235">
    <property type="component" value="Unassembled WGS sequence"/>
</dbReference>
<name>A0A1J9Q5J1_9EURO</name>
<sequence length="50" mass="6049">TEALKLLNTKIKHEIYLVNNVTALYKSLYNLLIKELNILYKYFKKMQMKN</sequence>
<evidence type="ECO:0000313" key="1">
    <source>
        <dbReference type="EMBL" id="OJD10413.1"/>
    </source>
</evidence>
<accession>A0A1J9Q5J1</accession>
<dbReference type="VEuPathDB" id="FungiDB:AJ78_08566"/>
<feature type="non-terminal residue" evidence="1">
    <location>
        <position position="1"/>
    </location>
</feature>
<dbReference type="AlphaFoldDB" id="A0A1J9Q5J1"/>
<gene>
    <name evidence="1" type="ORF">AJ78_08566</name>
</gene>
<organism evidence="1 2">
    <name type="scientific">Emergomyces pasteurianus Ep9510</name>
    <dbReference type="NCBI Taxonomy" id="1447872"/>
    <lineage>
        <taxon>Eukaryota</taxon>
        <taxon>Fungi</taxon>
        <taxon>Dikarya</taxon>
        <taxon>Ascomycota</taxon>
        <taxon>Pezizomycotina</taxon>
        <taxon>Eurotiomycetes</taxon>
        <taxon>Eurotiomycetidae</taxon>
        <taxon>Onygenales</taxon>
        <taxon>Ajellomycetaceae</taxon>
        <taxon>Emergomyces</taxon>
    </lineage>
</organism>
<comment type="caution">
    <text evidence="1">The sequence shown here is derived from an EMBL/GenBank/DDBJ whole genome shotgun (WGS) entry which is preliminary data.</text>
</comment>
<reference evidence="1 2" key="1">
    <citation type="submission" date="2015-07" db="EMBL/GenBank/DDBJ databases">
        <title>Emmonsia species relationships and genome sequence.</title>
        <authorList>
            <consortium name="The Broad Institute Genomics Platform"/>
            <person name="Cuomo C.A."/>
            <person name="Munoz J.F."/>
            <person name="Imamovic A."/>
            <person name="Priest M.E."/>
            <person name="Young S."/>
            <person name="Clay O.K."/>
            <person name="McEwen J.G."/>
        </authorList>
    </citation>
    <scope>NUCLEOTIDE SEQUENCE [LARGE SCALE GENOMIC DNA]</scope>
    <source>
        <strain evidence="1 2">UAMH 9510</strain>
    </source>
</reference>
<evidence type="ECO:0000313" key="2">
    <source>
        <dbReference type="Proteomes" id="UP000182235"/>
    </source>
</evidence>
<dbReference type="EMBL" id="LGRN01000805">
    <property type="protein sequence ID" value="OJD10413.1"/>
    <property type="molecule type" value="Genomic_DNA"/>
</dbReference>
<proteinExistence type="predicted"/>